<dbReference type="Proteomes" id="UP000319859">
    <property type="component" value="Unassembled WGS sequence"/>
</dbReference>
<organism evidence="2 3">
    <name type="scientific">Nitrospirillum amazonense</name>
    <dbReference type="NCBI Taxonomy" id="28077"/>
    <lineage>
        <taxon>Bacteria</taxon>
        <taxon>Pseudomonadati</taxon>
        <taxon>Pseudomonadota</taxon>
        <taxon>Alphaproteobacteria</taxon>
        <taxon>Rhodospirillales</taxon>
        <taxon>Azospirillaceae</taxon>
        <taxon>Nitrospirillum</taxon>
    </lineage>
</organism>
<evidence type="ECO:0000313" key="2">
    <source>
        <dbReference type="EMBL" id="TWB15137.1"/>
    </source>
</evidence>
<keyword evidence="1" id="KW-0732">Signal</keyword>
<evidence type="ECO:0000313" key="3">
    <source>
        <dbReference type="Proteomes" id="UP000319859"/>
    </source>
</evidence>
<proteinExistence type="predicted"/>
<evidence type="ECO:0008006" key="4">
    <source>
        <dbReference type="Google" id="ProtNLM"/>
    </source>
</evidence>
<protein>
    <recommendedName>
        <fullName evidence="4">DUF4410 domain-containing protein</fullName>
    </recommendedName>
</protein>
<dbReference type="AlphaFoldDB" id="A0A560F0M0"/>
<dbReference type="PROSITE" id="PS51257">
    <property type="entry name" value="PROKAR_LIPOPROTEIN"/>
    <property type="match status" value="1"/>
</dbReference>
<sequence length="173" mass="18240">MTFLKMNGPMWLPFFILPLAAGCVPFSSSEAVKALPVTLAHDSYVSDIEIKALPPDATPEFKAKLELALRTELTKCAKGSHPLRVEARVARFNGENAGRALLLGDSNIVRGSVQLFDPANGALVGDYDVNRSVGGGGVLGAIGLSGAEGQMAQAFANQVCDQAFKAETKPQSH</sequence>
<accession>A0A560F0M0</accession>
<comment type="caution">
    <text evidence="2">The sequence shown here is derived from an EMBL/GenBank/DDBJ whole genome shotgun (WGS) entry which is preliminary data.</text>
</comment>
<evidence type="ECO:0000256" key="1">
    <source>
        <dbReference type="SAM" id="SignalP"/>
    </source>
</evidence>
<dbReference type="EMBL" id="VITN01000016">
    <property type="protein sequence ID" value="TWB15137.1"/>
    <property type="molecule type" value="Genomic_DNA"/>
</dbReference>
<reference evidence="2 3" key="1">
    <citation type="submission" date="2019-06" db="EMBL/GenBank/DDBJ databases">
        <title>Genomic Encyclopedia of Type Strains, Phase IV (KMG-V): Genome sequencing to study the core and pangenomes of soil and plant-associated prokaryotes.</title>
        <authorList>
            <person name="Whitman W."/>
        </authorList>
    </citation>
    <scope>NUCLEOTIDE SEQUENCE [LARGE SCALE GENOMIC DNA]</scope>
    <source>
        <strain evidence="2 3">BR 11880</strain>
    </source>
</reference>
<feature type="chain" id="PRO_5022236055" description="DUF4410 domain-containing protein" evidence="1">
    <location>
        <begin position="21"/>
        <end position="173"/>
    </location>
</feature>
<feature type="signal peptide" evidence="1">
    <location>
        <begin position="1"/>
        <end position="20"/>
    </location>
</feature>
<gene>
    <name evidence="2" type="ORF">FBZ89_116117</name>
</gene>
<name>A0A560F0M0_9PROT</name>